<keyword evidence="6" id="KW-0804">Transcription</keyword>
<protein>
    <recommendedName>
        <fullName evidence="10">Zn(2)-C6 fungal-type domain-containing protein</fullName>
    </recommendedName>
</protein>
<evidence type="ECO:0000256" key="9">
    <source>
        <dbReference type="SAM" id="MobiDB-lite"/>
    </source>
</evidence>
<keyword evidence="3" id="KW-0862">Zinc</keyword>
<evidence type="ECO:0000313" key="12">
    <source>
        <dbReference type="Proteomes" id="UP000038010"/>
    </source>
</evidence>
<evidence type="ECO:0000256" key="4">
    <source>
        <dbReference type="ARBA" id="ARBA00023015"/>
    </source>
</evidence>
<keyword evidence="4" id="KW-0805">Transcription regulation</keyword>
<feature type="coiled-coil region" evidence="8">
    <location>
        <begin position="136"/>
        <end position="163"/>
    </location>
</feature>
<evidence type="ECO:0000256" key="7">
    <source>
        <dbReference type="ARBA" id="ARBA00023242"/>
    </source>
</evidence>
<keyword evidence="2" id="KW-0479">Metal-binding</keyword>
<evidence type="ECO:0000313" key="11">
    <source>
        <dbReference type="EMBL" id="KPI37081.1"/>
    </source>
</evidence>
<dbReference type="SMART" id="SM00066">
    <property type="entry name" value="GAL4"/>
    <property type="match status" value="1"/>
</dbReference>
<evidence type="ECO:0000256" key="8">
    <source>
        <dbReference type="SAM" id="Coils"/>
    </source>
</evidence>
<dbReference type="FunFam" id="4.10.240.10:FF:000003">
    <property type="entry name" value="C6 transcription factor (Leu3)"/>
    <property type="match status" value="1"/>
</dbReference>
<evidence type="ECO:0000256" key="2">
    <source>
        <dbReference type="ARBA" id="ARBA00022723"/>
    </source>
</evidence>
<feature type="compositionally biased region" description="Basic and acidic residues" evidence="9">
    <location>
        <begin position="35"/>
        <end position="44"/>
    </location>
</feature>
<dbReference type="GO" id="GO:0005634">
    <property type="term" value="C:nucleus"/>
    <property type="evidence" value="ECO:0007669"/>
    <property type="project" value="UniProtKB-SubCell"/>
</dbReference>
<evidence type="ECO:0000256" key="5">
    <source>
        <dbReference type="ARBA" id="ARBA00023125"/>
    </source>
</evidence>
<evidence type="ECO:0000256" key="6">
    <source>
        <dbReference type="ARBA" id="ARBA00023163"/>
    </source>
</evidence>
<keyword evidence="12" id="KW-1185">Reference proteome</keyword>
<dbReference type="InterPro" id="IPR036864">
    <property type="entry name" value="Zn2-C6_fun-type_DNA-bd_sf"/>
</dbReference>
<dbReference type="VEuPathDB" id="FungiDB:AB675_3637"/>
<dbReference type="PANTHER" id="PTHR31845">
    <property type="entry name" value="FINGER DOMAIN PROTEIN, PUTATIVE-RELATED"/>
    <property type="match status" value="1"/>
</dbReference>
<feature type="region of interest" description="Disordered" evidence="9">
    <location>
        <begin position="34"/>
        <end position="91"/>
    </location>
</feature>
<dbReference type="GeneID" id="28735585"/>
<dbReference type="OrthoDB" id="4199269at2759"/>
<accession>A0A0N0NJK8</accession>
<gene>
    <name evidence="11" type="ORF">AB675_3637</name>
</gene>
<keyword evidence="8" id="KW-0175">Coiled coil</keyword>
<dbReference type="EMBL" id="LFJN01000026">
    <property type="protein sequence ID" value="KPI37081.1"/>
    <property type="molecule type" value="Genomic_DNA"/>
</dbReference>
<evidence type="ECO:0000256" key="3">
    <source>
        <dbReference type="ARBA" id="ARBA00022833"/>
    </source>
</evidence>
<keyword evidence="5" id="KW-0238">DNA-binding</keyword>
<feature type="compositionally biased region" description="Acidic residues" evidence="9">
    <location>
        <begin position="68"/>
        <end position="84"/>
    </location>
</feature>
<dbReference type="PANTHER" id="PTHR31845:SF21">
    <property type="entry name" value="REGULATORY PROTEIN LEU3"/>
    <property type="match status" value="1"/>
</dbReference>
<dbReference type="PROSITE" id="PS50048">
    <property type="entry name" value="ZN2_CY6_FUNGAL_2"/>
    <property type="match status" value="1"/>
</dbReference>
<dbReference type="Gene3D" id="4.10.240.10">
    <property type="entry name" value="Zn(2)-C6 fungal-type DNA-binding domain"/>
    <property type="match status" value="1"/>
</dbReference>
<feature type="region of interest" description="Disordered" evidence="9">
    <location>
        <begin position="1"/>
        <end position="20"/>
    </location>
</feature>
<name>A0A0N0NJK8_9EURO</name>
<dbReference type="GO" id="GO:0001216">
    <property type="term" value="F:DNA-binding transcription activator activity"/>
    <property type="evidence" value="ECO:0007669"/>
    <property type="project" value="UniProtKB-ARBA"/>
</dbReference>
<dbReference type="GO" id="GO:0000976">
    <property type="term" value="F:transcription cis-regulatory region binding"/>
    <property type="evidence" value="ECO:0007669"/>
    <property type="project" value="TreeGrafter"/>
</dbReference>
<dbReference type="InterPro" id="IPR051089">
    <property type="entry name" value="prtT"/>
</dbReference>
<dbReference type="SUPFAM" id="SSF57701">
    <property type="entry name" value="Zn2/Cys6 DNA-binding domain"/>
    <property type="match status" value="1"/>
</dbReference>
<keyword evidence="7" id="KW-0539">Nucleus</keyword>
<evidence type="ECO:0000259" key="10">
    <source>
        <dbReference type="PROSITE" id="PS50048"/>
    </source>
</evidence>
<reference evidence="11 12" key="1">
    <citation type="submission" date="2015-06" db="EMBL/GenBank/DDBJ databases">
        <title>Draft genome of the ant-associated black yeast Phialophora attae CBS 131958.</title>
        <authorList>
            <person name="Moreno L.F."/>
            <person name="Stielow B.J."/>
            <person name="de Hoog S."/>
            <person name="Vicente V.A."/>
            <person name="Weiss V.A."/>
            <person name="de Vries M."/>
            <person name="Cruz L.M."/>
            <person name="Souza E.M."/>
        </authorList>
    </citation>
    <scope>NUCLEOTIDE SEQUENCE [LARGE SCALE GENOMIC DNA]</scope>
    <source>
        <strain evidence="11 12">CBS 131958</strain>
    </source>
</reference>
<comment type="subcellular location">
    <subcellularLocation>
        <location evidence="1">Nucleus</location>
    </subcellularLocation>
</comment>
<dbReference type="GO" id="GO:0008270">
    <property type="term" value="F:zinc ion binding"/>
    <property type="evidence" value="ECO:0007669"/>
    <property type="project" value="InterPro"/>
</dbReference>
<feature type="domain" description="Zn(2)-C6 fungal-type" evidence="10">
    <location>
        <begin position="97"/>
        <end position="130"/>
    </location>
</feature>
<sequence length="277" mass="31310">MAIAEPQHCGEDQPQTRAQITKSDIAIAVSASEQTKLEDQRASLDLEALPAESSPTDSRKRNASIAGLDDDSLNVESPDNDQLGDDASGKKRPIKRACNECRQQKLRCDVVQEPFKICTRCRRLRLECKIEDNFKRIGKRSRNAEMEREIVELRRRVAEQDKILQTNGAQQVNGNLSIPNHAYAADAAAGLLDLRSGLDKSPGRAGATYKRLETVVLTVDRARALHQRFFTFFHPFLPFLNPDRSPEDYYTRSPLLFWTIMHSELDTTRPMKSSFLP</sequence>
<dbReference type="PROSITE" id="PS00463">
    <property type="entry name" value="ZN2_CY6_FUNGAL_1"/>
    <property type="match status" value="1"/>
</dbReference>
<dbReference type="STRING" id="1664694.A0A0N0NJK8"/>
<dbReference type="AlphaFoldDB" id="A0A0N0NJK8"/>
<comment type="caution">
    <text evidence="11">The sequence shown here is derived from an EMBL/GenBank/DDBJ whole genome shotgun (WGS) entry which is preliminary data.</text>
</comment>
<dbReference type="RefSeq" id="XP_017997044.1">
    <property type="nucleotide sequence ID" value="XM_018143705.1"/>
</dbReference>
<dbReference type="Pfam" id="PF00172">
    <property type="entry name" value="Zn_clus"/>
    <property type="match status" value="1"/>
</dbReference>
<dbReference type="CDD" id="cd00067">
    <property type="entry name" value="GAL4"/>
    <property type="match status" value="1"/>
</dbReference>
<dbReference type="GO" id="GO:0000981">
    <property type="term" value="F:DNA-binding transcription factor activity, RNA polymerase II-specific"/>
    <property type="evidence" value="ECO:0007669"/>
    <property type="project" value="InterPro"/>
</dbReference>
<evidence type="ECO:0000256" key="1">
    <source>
        <dbReference type="ARBA" id="ARBA00004123"/>
    </source>
</evidence>
<dbReference type="Proteomes" id="UP000038010">
    <property type="component" value="Unassembled WGS sequence"/>
</dbReference>
<organism evidence="11 12">
    <name type="scientific">Cyphellophora attinorum</name>
    <dbReference type="NCBI Taxonomy" id="1664694"/>
    <lineage>
        <taxon>Eukaryota</taxon>
        <taxon>Fungi</taxon>
        <taxon>Dikarya</taxon>
        <taxon>Ascomycota</taxon>
        <taxon>Pezizomycotina</taxon>
        <taxon>Eurotiomycetes</taxon>
        <taxon>Chaetothyriomycetidae</taxon>
        <taxon>Chaetothyriales</taxon>
        <taxon>Cyphellophoraceae</taxon>
        <taxon>Cyphellophora</taxon>
    </lineage>
</organism>
<proteinExistence type="predicted"/>
<dbReference type="InterPro" id="IPR001138">
    <property type="entry name" value="Zn2Cys6_DnaBD"/>
</dbReference>